<dbReference type="PANTHER" id="PTHR11139:SF1">
    <property type="entry name" value="TRANSFORMATION_TRANSCRIPTION DOMAIN-ASSOCIATED PROTEIN"/>
    <property type="match status" value="1"/>
</dbReference>
<dbReference type="GO" id="GO:0005634">
    <property type="term" value="C:nucleus"/>
    <property type="evidence" value="ECO:0007669"/>
    <property type="project" value="TreeGrafter"/>
</dbReference>
<dbReference type="InterPro" id="IPR003151">
    <property type="entry name" value="PIK-rel_kinase_FAT"/>
</dbReference>
<feature type="domain" description="PI3K/PI4K catalytic" evidence="1">
    <location>
        <begin position="3456"/>
        <end position="3851"/>
    </location>
</feature>
<dbReference type="PROSITE" id="PS50290">
    <property type="entry name" value="PI3_4_KINASE_3"/>
    <property type="match status" value="1"/>
</dbReference>
<dbReference type="GO" id="GO:0006355">
    <property type="term" value="P:regulation of DNA-templated transcription"/>
    <property type="evidence" value="ECO:0007669"/>
    <property type="project" value="TreeGrafter"/>
</dbReference>
<evidence type="ECO:0000313" key="2">
    <source>
        <dbReference type="EMBL" id="SVP94699.1"/>
    </source>
</evidence>
<protein>
    <submittedName>
        <fullName evidence="3">FAT domain containing protein, putative</fullName>
    </submittedName>
</protein>
<evidence type="ECO:0000259" key="1">
    <source>
        <dbReference type="PROSITE" id="PS50290"/>
    </source>
</evidence>
<proteinExistence type="predicted"/>
<dbReference type="Pfam" id="PF02259">
    <property type="entry name" value="FAT"/>
    <property type="match status" value="1"/>
</dbReference>
<dbReference type="GO" id="GO:0006281">
    <property type="term" value="P:DNA repair"/>
    <property type="evidence" value="ECO:0007669"/>
    <property type="project" value="TreeGrafter"/>
</dbReference>
<dbReference type="VEuPathDB" id="PiroplasmaDB:TA10600"/>
<sequence>MDPNLDSNNSYFNRGVYSPLISNSNPKDGHTPSDNELSKDCLNGVKKLIESYENYTVDGFFSSFRTNYTFLKTLLLKNTNDKALIALKTQCFDIMESFTKVEFADVQLRREFVSLCFNTMITSTYWDENCQRILKHFLMDPKHYVNLVQVDQFFEFTTKMLNNYPNIQDKDLKRLPIFINLLDQLFTSPLFSKNLVQLLPLFRKVNGLNSTDHQTTCYFELILLSCKALKNFTLNLKQSFNYSYYLNEIFGHLSFFLNNFSLNNEQLTNLLNAFVILVNSGVTYIVLKSFLQQDFFNTLYHLSLREYSYTYLVLSLYVDVIKKLDPDHFNIKMFQKCNALLSLHWLSSDYKIKELCLNLIHSLLCNFPDLSYIVDEDSLNTIYKFSIITFFNAVNFISDLYNSRNKQSNGFLSYVKSVLNVLIEIIIVNYKLLIQLTNIKRVITINILQAFLITVKLVAQLYISTPGNKTIRMKDDEDDDKSEFLVILDNSVKLLCKSLEPTMVENTIRLVLPILVYYYLYPSRKLFMNDEELLKQNQLTPKTDLNDTQTPTEIQERNQLENLMLYIFYTFSKNCSDLFIQQYLSLVIQLMNNEDLVKLYRYSYNIIFQANPVISHTDKIYQDRPKVMNNMDNEVNNIMSKLMDENIFVGLKYHLDSIKYITYDLNQMVNVIYNYYPCPDGSESLKDGDKAKIVLYLKLLTVIFEKINNNSNSTYAYDQINVLYSFLDKILFYLELSDYRNLDMLSEIASASYIRIEENEDLYAFIVVVSMNNTNFEYMKKVLKLVNYFINYTKSKNLLKYTLLLIESYVENTDNAELYVLLSETIRQINPHEYQPIEYNEHQFEDKVDPYFIKYLMEHLLNNEDAEITKIVMNILGKFGAISQKYRVDYNIKNAEEFSLAFPCTASKDSTVVSIPVESGLDLVIKRVEESLYRDEAPLNLEEFNTYTGYLLIIMSPILQYNSSLTHYYIDATFKNQPSKTNQQSNDGTHLNLDAKLTKTEDQMKYLRKLFKCLCLLLNEGERIKESSEYENLKLFKSALVHYLVLSSRVRNKNRDDNLSLALYLLMLNVEYPIEYESKEWYDSCNEMILELFEYIVENDMDDVIEYVVGMLVVKLNNNNIFRRVAYFALLLGLFKANHSKYFKEYITYIYNMLLCTVVDLNQSNDDLYISKSNKIPEKILFSLIKLIVSHDPDLHFNNLTSMLNNKILKLRILAMELLNEYKPQKLSQFFNNNIISLQYPEILVLTTQYTHNKMCLESSLKKLLDRINNYEEDSVELVTYLRIVELLLFDGRFEKMLKQLDHGLIDMISTSLLNLVMISNGIMFKTSLSILKRMDKSMVKQNALMTIEPFIIQLQTIFNCNTVKKLMLLYELYGNDFKCMKDSLYNVGITLTESKINVSELKLLSYIDFFKFLVKLGYNNKLFMDNQGNESVITTPIQIMQIHKDFMNNTKFQDKGENKVMENLTKYDLLYLMDDNSIKNTFNKLNNELNNNNNLNVIYQILCFLQYLSTVKSLIISTKEFKNVIKTVVTLSNQDVFIGHYLHPENRLFDSEGQEKDIDELTYISISNKCYEILHLHYPSTIDILSQYKYTPYSFVNTNSELVIYILVPLIVFNAFISDNFELMNNLILFKSTSNYLYNTQLMVLLRIVYFINNNEGLVKGDLLTELLDYVYYRVLNNDQENKTMNVNKNNLNLDQVVSSWIGYYIVSKIFHLCNINYMLVLSVFRQYVEFVKSYDFTHLLNNLHNIPIAIFLVLNNTFPLTPEEEKSTVDTDEFNNYFLVMKMISFNFFNCLCNITVLNEGSEPAILYLFNLSIPKFQPESDVMHNGHMAEDNPQDKTSDDVYKEEMRALTMLLGGFMSYLNNYREFMNTHFDRFVDYMYKNTCHGYYYSRYVLEIIVGIILICESNEMKYNKFKILSVYFRIINSLRAYLTRNEYLKESNMANNIIYRYNGILSKTYKHKIFDILNYDTNKLMYKNVAIKLLVNDHPHLFHIIVQLNDIPYLTTHANLKILLKSECEAEDLNRYTLNFLELIMDLIHKYLKEVNVTHTTIMINTGSPESEDPDMNRLTELINIINLFIDVLKINTKNIAEYLNEYLPLFVQKLYLCLVNVGYSKFRRILSPNYVDFLELCFLSFYKFKTEVESSFFKVVEISTKCDKFMIFNMLIKLKYLHPYININRRVMTMLRSYSVWETTEEEYREDLDYNFFDYNGSYIEISPESLDQYEVEDLTMPNKKLYKITFNHIEFAFNYPTDTNLIQRDLTKHIKTSSDNYTFEHLCSVLYHTRHISYVPEDCKVDEETLATEFNLLYLGMMDHENFKDLRLDVKMSYLTHCSYLFKSQHNDYVKHYEKQPELSKTLDLLFKYNQNSTTLVDIIFTLFRQDLEIGIGTNYPRLEPLDNRFGLGAKANTELVSQISFVCNIDNSSLRPIATLLKEFRKMSLMNDTETPVEETKDLQEFELCLDGKLYESLTKIYEYNKVYLRNYVNQNLVLKYFEKLCELDSKFNREMFSKVFSQLYINLSEPYRNQVSQQIISFLTNKITSISVNHNLSSNTYIRTPTHLDTCCYKEDFDSINLVYYAVMNTYPMVVLPVEIIKYISLYLPGNYFNTCYYLENLMLAQPMDITKPATLLSDLYMRLDMLDLSIGTNRCWVITNETRLALANLQHGKWKQAQRDFNHIMDQISSSGQTSETVAWFDESKLWFNYWMYCTKQLNEWDIIRDISYISNNKTTFSQSNVFLNSFPHILVLFQNQNKDNYLLVNQESFNDIDTYDMENIIEMNIYNMFNKINKVYSNNIHTLYKQYNKEYHKLNIMTQNCFSWLLHYYKNLGNKIDGHVNCMRLNHRITEINEGISYLKRVITNAYNGQECDESHLMNKWRNRLPNKCDHPNIWNTLLCFRTQVFSTVKNLTNLTNNNQPLNDSLLINQDYIWTLVKYSGVIRKSHQLPLIASVLLNKAQKYLVQTINKSSNIGEDYYLLINERLKQYLTFSINVPDALKSVITLDFDKLPNRGFETLKSHVTRLKAEAINRNYIYDIHHNQTNPNKRQLNSIGDIDLACKYMLEALKLQPLLSKNWISWAKFNDNKIDHSMVPMWAKNEQMFPLELYETSIMGYLTAISINPNCHWLLIKRLFTLLTEMHRGINATSETFKKYSEYVHHCVWLMWLPQLVTFLYSRNNAEIFHLLKLLIKKVPQQLYYTIRTEYLSQVPQNSNNGYSAREEEENIGRQNVNDIKNILQMLINCNPGLNHTLENFCNILTNMGKPDLIDEIMCAYETIFEECLELPFHEYIPKPMLYCLTNKILNKISSSLNTSEEEDDDKELYNIVYNFTQNFIQPIKSTELLNSVSLVTGYTPDRLGNTQPETPRESSEKGLTCGYTMNKLLDIISLLINFGKTRNKRGSRRDINHLNYSVCVLSNKFSSGNNISIQLPHVVITAVEDMIKSKNVIGEMRDILYVDPSIIKVRRRNHLVKCVKIITTDGQNHYYSVYPLVRARQKGEECIHQMSHLMNFYMKKYNETRRRNLFLSSGSIVSLDPHICLVEDSPNSHTLLSIFNRSISMDNLLIDSNPLIPSDVRTDGDLNKLDTRLASGNGYETCLLLLVLHKILLEKNITIKLYECYNKYNPTSTLTNSATNEEMDKAAGFNYIYKLFREKQYPWFFTWYRKIHQDVLQDSYNKLCNIVPDNILYEFVLESSIDYENFINFRINFTSSYATQALLSLVFATPYSTPSKLVLNMNNGSIRQFDFKLFNREMDQNKMRVFRLTRNMTNLMGPTCRLGLLPGVMFAVCSSIHHFKIDVHAALSAILIGRNTSRDFYAFQKDKENFQKDKNNFAAEKTNFPRDKNNFIKDKDPKLDKFDEIDDYLSKILNYCSHLRSPADQEHSTLPINNVITCIIDASTDSSMLGKLKTCHQPWF</sequence>
<dbReference type="GO" id="GO:0000124">
    <property type="term" value="C:SAGA complex"/>
    <property type="evidence" value="ECO:0007669"/>
    <property type="project" value="TreeGrafter"/>
</dbReference>
<dbReference type="InterPro" id="IPR050517">
    <property type="entry name" value="DDR_Repair_Kinase"/>
</dbReference>
<name>A0A3B0N676_THEAN</name>
<dbReference type="GO" id="GO:0035267">
    <property type="term" value="C:NuA4 histone acetyltransferase complex"/>
    <property type="evidence" value="ECO:0007669"/>
    <property type="project" value="TreeGrafter"/>
</dbReference>
<dbReference type="SUPFAM" id="SSF56112">
    <property type="entry name" value="Protein kinase-like (PK-like)"/>
    <property type="match status" value="1"/>
</dbReference>
<dbReference type="EMBL" id="UIVT01000004">
    <property type="protein sequence ID" value="SVP94699.1"/>
    <property type="molecule type" value="Genomic_DNA"/>
</dbReference>
<accession>A0A3B0N676</accession>
<dbReference type="InterPro" id="IPR011009">
    <property type="entry name" value="Kinase-like_dom_sf"/>
</dbReference>
<organism evidence="3">
    <name type="scientific">Theileria annulata</name>
    <dbReference type="NCBI Taxonomy" id="5874"/>
    <lineage>
        <taxon>Eukaryota</taxon>
        <taxon>Sar</taxon>
        <taxon>Alveolata</taxon>
        <taxon>Apicomplexa</taxon>
        <taxon>Aconoidasida</taxon>
        <taxon>Piroplasmida</taxon>
        <taxon>Theileriidae</taxon>
        <taxon>Theileria</taxon>
    </lineage>
</organism>
<dbReference type="PANTHER" id="PTHR11139">
    <property type="entry name" value="ATAXIA TELANGIECTASIA MUTATED ATM -RELATED"/>
    <property type="match status" value="1"/>
</dbReference>
<dbReference type="EMBL" id="UIVS01000004">
    <property type="protein sequence ID" value="SVP95430.1"/>
    <property type="molecule type" value="Genomic_DNA"/>
</dbReference>
<gene>
    <name evidence="2" type="ORF">TAT_000359100</name>
    <name evidence="3" type="ORF">TAV_000359000</name>
</gene>
<dbReference type="InterPro" id="IPR000403">
    <property type="entry name" value="PI3/4_kinase_cat_dom"/>
</dbReference>
<reference evidence="3" key="1">
    <citation type="submission" date="2018-07" db="EMBL/GenBank/DDBJ databases">
        <authorList>
            <person name="Quirk P.G."/>
            <person name="Krulwich T.A."/>
        </authorList>
    </citation>
    <scope>NUCLEOTIDE SEQUENCE</scope>
    <source>
        <strain evidence="3">Anand</strain>
    </source>
</reference>
<evidence type="ECO:0000313" key="3">
    <source>
        <dbReference type="EMBL" id="SVP95430.1"/>
    </source>
</evidence>